<keyword evidence="8" id="KW-0411">Iron-sulfur</keyword>
<evidence type="ECO:0000256" key="12">
    <source>
        <dbReference type="ARBA" id="ARBA00048697"/>
    </source>
</evidence>
<protein>
    <recommendedName>
        <fullName evidence="2">GTP 3',8-cyclase</fullName>
        <ecNumber evidence="2">4.1.99.22</ecNumber>
    </recommendedName>
</protein>
<dbReference type="GO" id="GO:0005525">
    <property type="term" value="F:GTP binding"/>
    <property type="evidence" value="ECO:0007669"/>
    <property type="project" value="UniProtKB-KW"/>
</dbReference>
<dbReference type="PROSITE" id="PS51918">
    <property type="entry name" value="RADICAL_SAM"/>
    <property type="match status" value="1"/>
</dbReference>
<sequence>MDRERTTMTDQWGRTIDYLRVSVTDRCNLRCRYCMPRGVELCSHSDTLRYEELLRVCAAAAALGVTRFKITGGEPLVRRDCAAFLARLKALPGVEQVTLTTNALLLSQCLDELAGAGVDGINISLDTLDPERYRRITGFDGGAVEQVLTALDDCVRRGIRTKINAVLLPETRDEPPRLAALAAGRPVDVRFIELMPIGEGRGLEGVSPDEALARLRAVWPDLHPTDERRGNGPAQYYAAAALKGRIGFISAVSHAFCAACNRVRLTSTGVLKPCLCYEEGTDLRSLLRGGCTDEALARAMAGAIRGKPPAHCFAREEGVTERRAMFQIGG</sequence>
<evidence type="ECO:0000259" key="13">
    <source>
        <dbReference type="PROSITE" id="PS51918"/>
    </source>
</evidence>
<dbReference type="PROSITE" id="PS01305">
    <property type="entry name" value="MOAA_NIFB_PQQE"/>
    <property type="match status" value="1"/>
</dbReference>
<dbReference type="SMART" id="SM00729">
    <property type="entry name" value="Elp3"/>
    <property type="match status" value="1"/>
</dbReference>
<dbReference type="SUPFAM" id="SSF102114">
    <property type="entry name" value="Radical SAM enzymes"/>
    <property type="match status" value="1"/>
</dbReference>
<dbReference type="CDD" id="cd01335">
    <property type="entry name" value="Radical_SAM"/>
    <property type="match status" value="1"/>
</dbReference>
<accession>A0AAW5JRF4</accession>
<dbReference type="SFLD" id="SFLDG01383">
    <property type="entry name" value="cyclic_pyranopterin_phosphate"/>
    <property type="match status" value="1"/>
</dbReference>
<dbReference type="PANTHER" id="PTHR22960:SF0">
    <property type="entry name" value="MOLYBDENUM COFACTOR BIOSYNTHESIS PROTEIN 1"/>
    <property type="match status" value="1"/>
</dbReference>
<dbReference type="Gene3D" id="3.20.20.70">
    <property type="entry name" value="Aldolase class I"/>
    <property type="match status" value="1"/>
</dbReference>
<dbReference type="Pfam" id="PF04055">
    <property type="entry name" value="Radical_SAM"/>
    <property type="match status" value="1"/>
</dbReference>
<dbReference type="InterPro" id="IPR010505">
    <property type="entry name" value="MoaA_twitch"/>
</dbReference>
<evidence type="ECO:0000256" key="4">
    <source>
        <dbReference type="ARBA" id="ARBA00022691"/>
    </source>
</evidence>
<evidence type="ECO:0000256" key="7">
    <source>
        <dbReference type="ARBA" id="ARBA00023004"/>
    </source>
</evidence>
<keyword evidence="4" id="KW-0949">S-adenosyl-L-methionine</keyword>
<reference evidence="14" key="1">
    <citation type="submission" date="2022-06" db="EMBL/GenBank/DDBJ databases">
        <title>Isolation of gut microbiota from human fecal samples.</title>
        <authorList>
            <person name="Pamer E.G."/>
            <person name="Barat B."/>
            <person name="Waligurski E."/>
            <person name="Medina S."/>
            <person name="Paddock L."/>
            <person name="Mostad J."/>
        </authorList>
    </citation>
    <scope>NUCLEOTIDE SEQUENCE</scope>
    <source>
        <strain evidence="14">DFI.9.91</strain>
    </source>
</reference>
<dbReference type="NCBIfam" id="TIGR02666">
    <property type="entry name" value="moaA"/>
    <property type="match status" value="1"/>
</dbReference>
<gene>
    <name evidence="14" type="primary">moaA</name>
    <name evidence="14" type="ORF">NE579_13810</name>
</gene>
<dbReference type="InterPro" id="IPR013785">
    <property type="entry name" value="Aldolase_TIM"/>
</dbReference>
<dbReference type="InterPro" id="IPR007197">
    <property type="entry name" value="rSAM"/>
</dbReference>
<dbReference type="SFLD" id="SFLDS00029">
    <property type="entry name" value="Radical_SAM"/>
    <property type="match status" value="1"/>
</dbReference>
<organism evidence="14 15">
    <name type="scientific">Intestinimonas massiliensis</name>
    <name type="common">ex Afouda et al. 2020</name>
    <dbReference type="NCBI Taxonomy" id="1673721"/>
    <lineage>
        <taxon>Bacteria</taxon>
        <taxon>Bacillati</taxon>
        <taxon>Bacillota</taxon>
        <taxon>Clostridia</taxon>
        <taxon>Eubacteriales</taxon>
        <taxon>Intestinimonas</taxon>
    </lineage>
</organism>
<evidence type="ECO:0000256" key="5">
    <source>
        <dbReference type="ARBA" id="ARBA00022723"/>
    </source>
</evidence>
<dbReference type="GO" id="GO:0061799">
    <property type="term" value="F:cyclic pyranopterin monophosphate synthase activity"/>
    <property type="evidence" value="ECO:0007669"/>
    <property type="project" value="TreeGrafter"/>
</dbReference>
<comment type="caution">
    <text evidence="14">The sequence shown here is derived from an EMBL/GenBank/DDBJ whole genome shotgun (WGS) entry which is preliminary data.</text>
</comment>
<dbReference type="InterPro" id="IPR013483">
    <property type="entry name" value="MoaA"/>
</dbReference>
<dbReference type="Pfam" id="PF06463">
    <property type="entry name" value="Mob_synth_C"/>
    <property type="match status" value="1"/>
</dbReference>
<keyword evidence="11 14" id="KW-0456">Lyase</keyword>
<evidence type="ECO:0000256" key="8">
    <source>
        <dbReference type="ARBA" id="ARBA00023014"/>
    </source>
</evidence>
<evidence type="ECO:0000256" key="10">
    <source>
        <dbReference type="ARBA" id="ARBA00023150"/>
    </source>
</evidence>
<feature type="domain" description="Radical SAM core" evidence="13">
    <location>
        <begin position="11"/>
        <end position="229"/>
    </location>
</feature>
<dbReference type="SFLD" id="SFLDG01386">
    <property type="entry name" value="main_SPASM_domain-containing"/>
    <property type="match status" value="1"/>
</dbReference>
<dbReference type="CDD" id="cd21117">
    <property type="entry name" value="Twitch_MoaA"/>
    <property type="match status" value="1"/>
</dbReference>
<dbReference type="InterPro" id="IPR050105">
    <property type="entry name" value="MoCo_biosynth_MoaA/MoaC"/>
</dbReference>
<dbReference type="InterPro" id="IPR058240">
    <property type="entry name" value="rSAM_sf"/>
</dbReference>
<keyword evidence="10" id="KW-0501">Molybdenum cofactor biosynthesis</keyword>
<dbReference type="EC" id="4.1.99.22" evidence="2"/>
<dbReference type="InterPro" id="IPR040064">
    <property type="entry name" value="MoaA-like"/>
</dbReference>
<evidence type="ECO:0000256" key="11">
    <source>
        <dbReference type="ARBA" id="ARBA00023239"/>
    </source>
</evidence>
<evidence type="ECO:0000256" key="3">
    <source>
        <dbReference type="ARBA" id="ARBA00022485"/>
    </source>
</evidence>
<evidence type="ECO:0000256" key="9">
    <source>
        <dbReference type="ARBA" id="ARBA00023134"/>
    </source>
</evidence>
<dbReference type="AlphaFoldDB" id="A0AAW5JRF4"/>
<dbReference type="PANTHER" id="PTHR22960">
    <property type="entry name" value="MOLYBDOPTERIN COFACTOR SYNTHESIS PROTEIN A"/>
    <property type="match status" value="1"/>
</dbReference>
<dbReference type="RefSeq" id="WP_256304671.1">
    <property type="nucleotide sequence ID" value="NZ_JANFYS010000034.1"/>
</dbReference>
<dbReference type="GO" id="GO:0051539">
    <property type="term" value="F:4 iron, 4 sulfur cluster binding"/>
    <property type="evidence" value="ECO:0007669"/>
    <property type="project" value="UniProtKB-KW"/>
</dbReference>
<dbReference type="GO" id="GO:0061798">
    <property type="term" value="F:GTP 3',8'-cyclase activity"/>
    <property type="evidence" value="ECO:0007669"/>
    <property type="project" value="UniProtKB-EC"/>
</dbReference>
<keyword evidence="6" id="KW-0547">Nucleotide-binding</keyword>
<keyword evidence="9" id="KW-0342">GTP-binding</keyword>
<dbReference type="InterPro" id="IPR006638">
    <property type="entry name" value="Elp3/MiaA/NifB-like_rSAM"/>
</dbReference>
<keyword evidence="3" id="KW-0004">4Fe-4S</keyword>
<proteinExistence type="predicted"/>
<evidence type="ECO:0000313" key="15">
    <source>
        <dbReference type="Proteomes" id="UP001204562"/>
    </source>
</evidence>
<dbReference type="GO" id="GO:0006777">
    <property type="term" value="P:Mo-molybdopterin cofactor biosynthetic process"/>
    <property type="evidence" value="ECO:0007669"/>
    <property type="project" value="UniProtKB-KW"/>
</dbReference>
<dbReference type="SFLD" id="SFLDG01067">
    <property type="entry name" value="SPASM/twitch_domain_containing"/>
    <property type="match status" value="1"/>
</dbReference>
<dbReference type="GO" id="GO:0046872">
    <property type="term" value="F:metal ion binding"/>
    <property type="evidence" value="ECO:0007669"/>
    <property type="project" value="UniProtKB-KW"/>
</dbReference>
<comment type="cofactor">
    <cofactor evidence="1">
        <name>[4Fe-4S] cluster</name>
        <dbReference type="ChEBI" id="CHEBI:49883"/>
    </cofactor>
</comment>
<keyword evidence="5" id="KW-0479">Metal-binding</keyword>
<dbReference type="EMBL" id="JANFYS010000034">
    <property type="protein sequence ID" value="MCQ4771517.1"/>
    <property type="molecule type" value="Genomic_DNA"/>
</dbReference>
<comment type="catalytic activity">
    <reaction evidence="12">
        <text>GTP + AH2 + S-adenosyl-L-methionine = (8S)-3',8-cyclo-7,8-dihydroguanosine 5'-triphosphate + 5'-deoxyadenosine + L-methionine + A + H(+)</text>
        <dbReference type="Rhea" id="RHEA:49576"/>
        <dbReference type="ChEBI" id="CHEBI:13193"/>
        <dbReference type="ChEBI" id="CHEBI:15378"/>
        <dbReference type="ChEBI" id="CHEBI:17319"/>
        <dbReference type="ChEBI" id="CHEBI:17499"/>
        <dbReference type="ChEBI" id="CHEBI:37565"/>
        <dbReference type="ChEBI" id="CHEBI:57844"/>
        <dbReference type="ChEBI" id="CHEBI:59789"/>
        <dbReference type="ChEBI" id="CHEBI:131766"/>
        <dbReference type="EC" id="4.1.99.22"/>
    </reaction>
</comment>
<keyword evidence="7" id="KW-0408">Iron</keyword>
<evidence type="ECO:0000313" key="14">
    <source>
        <dbReference type="EMBL" id="MCQ4771517.1"/>
    </source>
</evidence>
<dbReference type="Proteomes" id="UP001204562">
    <property type="component" value="Unassembled WGS sequence"/>
</dbReference>
<dbReference type="InterPro" id="IPR000385">
    <property type="entry name" value="MoaA_NifB_PqqE_Fe-S-bd_CS"/>
</dbReference>
<evidence type="ECO:0000256" key="2">
    <source>
        <dbReference type="ARBA" id="ARBA00012167"/>
    </source>
</evidence>
<evidence type="ECO:0000256" key="1">
    <source>
        <dbReference type="ARBA" id="ARBA00001966"/>
    </source>
</evidence>
<name>A0AAW5JRF4_9FIRM</name>
<evidence type="ECO:0000256" key="6">
    <source>
        <dbReference type="ARBA" id="ARBA00022741"/>
    </source>
</evidence>